<dbReference type="Proteomes" id="UP000001861">
    <property type="component" value="Unassembled WGS sequence"/>
</dbReference>
<dbReference type="OrthoDB" id="6614653at2759"/>
<evidence type="ECO:0000256" key="7">
    <source>
        <dbReference type="ARBA" id="ARBA00023274"/>
    </source>
</evidence>
<evidence type="ECO:0000256" key="6">
    <source>
        <dbReference type="ARBA" id="ARBA00023004"/>
    </source>
</evidence>
<keyword evidence="4" id="KW-0689">Ribosomal protein</keyword>
<dbReference type="eggNOG" id="KOG2731">
    <property type="taxonomic scope" value="Eukaryota"/>
</dbReference>
<feature type="domain" description="Fe2OG dioxygenase" evidence="9">
    <location>
        <begin position="285"/>
        <end position="401"/>
    </location>
</feature>
<dbReference type="InterPro" id="IPR037151">
    <property type="entry name" value="AlkB-like_sf"/>
</dbReference>
<dbReference type="FunFam" id="3.30.1230.20:FF:000001">
    <property type="entry name" value="40S ribosomal protein S21"/>
    <property type="match status" value="1"/>
</dbReference>
<dbReference type="SUPFAM" id="SSF51197">
    <property type="entry name" value="Clavaminate synthase-like"/>
    <property type="match status" value="1"/>
</dbReference>
<dbReference type="Pfam" id="PF13532">
    <property type="entry name" value="2OG-FeII_Oxy_2"/>
    <property type="match status" value="1"/>
</dbReference>
<dbReference type="OMA" id="WSTKSYD"/>
<dbReference type="eggNOG" id="KOG3486">
    <property type="taxonomic scope" value="Eukaryota"/>
</dbReference>
<feature type="binding site" evidence="8">
    <location>
        <position position="360"/>
    </location>
    <ligand>
        <name>Fe cation</name>
        <dbReference type="ChEBI" id="CHEBI:24875"/>
        <note>catalytic</note>
    </ligand>
</feature>
<sequence>MSTSDLLNPESPAYKKARRQFYKATKNRPPVSEKDWTPFRAAEKRYKARFPPPDLSNVLDLAQLDPSREHEITQGVWKGSLDPVEYRRVGSAYTIPDIPGLVILPSFVSHKDQRNLIRWALERQARHPNPTNLDVHYHLPKEGLWNRYLQEPETTIRPKAVDSDVVDVPSPGPRQLVNNTPISVDNVKELVVTPKPPPAPSATVQPASASSLLYKLRWANIGWYYHWGTKQYDFSQGKGDIDEELHDICRKAVHSVDWKEVYEGTQLEWEQPEDPEWKYWRDTYEPDAGIVNFYQTKDTLMAHVDRSEVCATSPLVSISLGNASVFLIGGNTRESEPIPLLLRSGDVVIMSGPVARRAYHGVPRILEETLPPHLQGDSDDWRPFARYMKTTRINVNERKVFGNTADCTVLKIKVQRTHRQHRSANQHIPDDTMENDAGVLVDLYVPRKCAATNRLITAKDHASVQIVIADVDANGRALTTGTTFALSGQVRSQGESDDSLNRLATKAGLLRNVWSYQK</sequence>
<evidence type="ECO:0000256" key="8">
    <source>
        <dbReference type="PIRSR" id="PIRSR604574-2"/>
    </source>
</evidence>
<dbReference type="PANTHER" id="PTHR16557:SF2">
    <property type="entry name" value="NUCLEIC ACID DIOXYGENASE ALKBH1"/>
    <property type="match status" value="1"/>
</dbReference>
<comment type="similarity">
    <text evidence="1">Belongs to the eukaryotic ribosomal protein eS21 family.</text>
</comment>
<dbReference type="AlphaFoldDB" id="D6RKG7"/>
<evidence type="ECO:0000256" key="5">
    <source>
        <dbReference type="ARBA" id="ARBA00023002"/>
    </source>
</evidence>
<evidence type="ECO:0000256" key="2">
    <source>
        <dbReference type="ARBA" id="ARBA00022723"/>
    </source>
</evidence>
<dbReference type="GO" id="GO:0042274">
    <property type="term" value="P:ribosomal small subunit biogenesis"/>
    <property type="evidence" value="ECO:0007669"/>
    <property type="project" value="UniProtKB-ARBA"/>
</dbReference>
<keyword evidence="5" id="KW-0560">Oxidoreductase</keyword>
<proteinExistence type="inferred from homology"/>
<dbReference type="GO" id="GO:0005634">
    <property type="term" value="C:nucleus"/>
    <property type="evidence" value="ECO:0007669"/>
    <property type="project" value="TreeGrafter"/>
</dbReference>
<dbReference type="InterPro" id="IPR027450">
    <property type="entry name" value="AlkB-like"/>
</dbReference>
<keyword evidence="3" id="KW-0223">Dioxygenase</keyword>
<organism evidence="10 11">
    <name type="scientific">Coprinopsis cinerea (strain Okayama-7 / 130 / ATCC MYA-4618 / FGSC 9003)</name>
    <name type="common">Inky cap fungus</name>
    <name type="synonym">Hormographiella aspergillata</name>
    <dbReference type="NCBI Taxonomy" id="240176"/>
    <lineage>
        <taxon>Eukaryota</taxon>
        <taxon>Fungi</taxon>
        <taxon>Dikarya</taxon>
        <taxon>Basidiomycota</taxon>
        <taxon>Agaricomycotina</taxon>
        <taxon>Agaricomycetes</taxon>
        <taxon>Agaricomycetidae</taxon>
        <taxon>Agaricales</taxon>
        <taxon>Agaricineae</taxon>
        <taxon>Psathyrellaceae</taxon>
        <taxon>Coprinopsis</taxon>
    </lineage>
</organism>
<comment type="cofactor">
    <cofactor evidence="8">
        <name>Fe(2+)</name>
        <dbReference type="ChEBI" id="CHEBI:29033"/>
    </cofactor>
    <text evidence="8">Binds 1 Fe(2+) ion per subunit.</text>
</comment>
<dbReference type="STRING" id="240176.D6RKG7"/>
<dbReference type="InterPro" id="IPR004574">
    <property type="entry name" value="Alkb"/>
</dbReference>
<dbReference type="Pfam" id="PF01249">
    <property type="entry name" value="Ribosomal_S21e"/>
    <property type="match status" value="1"/>
</dbReference>
<accession>D6RKG7</accession>
<feature type="binding site" evidence="8">
    <location>
        <position position="303"/>
    </location>
    <ligand>
        <name>Fe cation</name>
        <dbReference type="ChEBI" id="CHEBI:24875"/>
        <note>catalytic</note>
    </ligand>
</feature>
<keyword evidence="11" id="KW-1185">Reference proteome</keyword>
<comment type="caution">
    <text evidence="10">The sequence shown here is derived from an EMBL/GenBank/DDBJ whole genome shotgun (WGS) entry which is preliminary data.</text>
</comment>
<dbReference type="GO" id="GO:0022626">
    <property type="term" value="C:cytosolic ribosome"/>
    <property type="evidence" value="ECO:0007669"/>
    <property type="project" value="UniProtKB-ARBA"/>
</dbReference>
<evidence type="ECO:0000256" key="1">
    <source>
        <dbReference type="ARBA" id="ARBA00010228"/>
    </source>
</evidence>
<dbReference type="InterPro" id="IPR038579">
    <property type="entry name" value="Ribosomal_eS21_sf"/>
</dbReference>
<dbReference type="PANTHER" id="PTHR16557">
    <property type="entry name" value="ALKYLATED DNA REPAIR PROTEIN ALKB-RELATED"/>
    <property type="match status" value="1"/>
</dbReference>
<dbReference type="GO" id="GO:0006412">
    <property type="term" value="P:translation"/>
    <property type="evidence" value="ECO:0007669"/>
    <property type="project" value="InterPro"/>
</dbReference>
<dbReference type="EMBL" id="AACS02000002">
    <property type="protein sequence ID" value="EFI28383.1"/>
    <property type="molecule type" value="Genomic_DNA"/>
</dbReference>
<evidence type="ECO:0000259" key="9">
    <source>
        <dbReference type="PROSITE" id="PS51471"/>
    </source>
</evidence>
<dbReference type="InParanoid" id="D6RKG7"/>
<dbReference type="InterPro" id="IPR005123">
    <property type="entry name" value="Oxoglu/Fe-dep_dioxygenase_dom"/>
</dbReference>
<dbReference type="GeneID" id="9378755"/>
<keyword evidence="2 8" id="KW-0479">Metal-binding</keyword>
<protein>
    <recommendedName>
        <fullName evidence="9">Fe2OG dioxygenase domain-containing protein</fullName>
    </recommendedName>
</protein>
<feature type="binding site" evidence="8">
    <location>
        <position position="305"/>
    </location>
    <ligand>
        <name>Fe cation</name>
        <dbReference type="ChEBI" id="CHEBI:24875"/>
        <note>catalytic</note>
    </ligand>
</feature>
<evidence type="ECO:0000256" key="4">
    <source>
        <dbReference type="ARBA" id="ARBA00022980"/>
    </source>
</evidence>
<evidence type="ECO:0000256" key="3">
    <source>
        <dbReference type="ARBA" id="ARBA00022964"/>
    </source>
</evidence>
<dbReference type="PROSITE" id="PS51471">
    <property type="entry name" value="FE2OG_OXY"/>
    <property type="match status" value="1"/>
</dbReference>
<dbReference type="GO" id="GO:1990904">
    <property type="term" value="C:ribonucleoprotein complex"/>
    <property type="evidence" value="ECO:0007669"/>
    <property type="project" value="UniProtKB-KW"/>
</dbReference>
<dbReference type="Gene3D" id="3.30.1230.20">
    <property type="match status" value="1"/>
</dbReference>
<dbReference type="FunCoup" id="D6RKG7">
    <property type="interactions" value="451"/>
</dbReference>
<name>D6RKG7_COPC7</name>
<dbReference type="GO" id="GO:0046872">
    <property type="term" value="F:metal ion binding"/>
    <property type="evidence" value="ECO:0007669"/>
    <property type="project" value="UniProtKB-KW"/>
</dbReference>
<dbReference type="InterPro" id="IPR001931">
    <property type="entry name" value="Ribosomal_eS21"/>
</dbReference>
<gene>
    <name evidence="10" type="ORF">CC1G_13917</name>
</gene>
<reference evidence="10 11" key="1">
    <citation type="journal article" date="2010" name="Proc. Natl. Acad. Sci. U.S.A.">
        <title>Insights into evolution of multicellular fungi from the assembled chromosomes of the mushroom Coprinopsis cinerea (Coprinus cinereus).</title>
        <authorList>
            <person name="Stajich J.E."/>
            <person name="Wilke S.K."/>
            <person name="Ahren D."/>
            <person name="Au C.H."/>
            <person name="Birren B.W."/>
            <person name="Borodovsky M."/>
            <person name="Burns C."/>
            <person name="Canback B."/>
            <person name="Casselton L.A."/>
            <person name="Cheng C.K."/>
            <person name="Deng J."/>
            <person name="Dietrich F.S."/>
            <person name="Fargo D.C."/>
            <person name="Farman M.L."/>
            <person name="Gathman A.C."/>
            <person name="Goldberg J."/>
            <person name="Guigo R."/>
            <person name="Hoegger P.J."/>
            <person name="Hooker J.B."/>
            <person name="Huggins A."/>
            <person name="James T.Y."/>
            <person name="Kamada T."/>
            <person name="Kilaru S."/>
            <person name="Kodira C."/>
            <person name="Kues U."/>
            <person name="Kupfer D."/>
            <person name="Kwan H.S."/>
            <person name="Lomsadze A."/>
            <person name="Li W."/>
            <person name="Lilly W.W."/>
            <person name="Ma L.J."/>
            <person name="Mackey A.J."/>
            <person name="Manning G."/>
            <person name="Martin F."/>
            <person name="Muraguchi H."/>
            <person name="Natvig D.O."/>
            <person name="Palmerini H."/>
            <person name="Ramesh M.A."/>
            <person name="Rehmeyer C.J."/>
            <person name="Roe B.A."/>
            <person name="Shenoy N."/>
            <person name="Stanke M."/>
            <person name="Ter-Hovhannisyan V."/>
            <person name="Tunlid A."/>
            <person name="Velagapudi R."/>
            <person name="Vision T.J."/>
            <person name="Zeng Q."/>
            <person name="Zolan M.E."/>
            <person name="Pukkila P.J."/>
        </authorList>
    </citation>
    <scope>NUCLEOTIDE SEQUENCE [LARGE SCALE GENOMIC DNA]</scope>
    <source>
        <strain evidence="11">Okayama-7 / 130 / ATCC MYA-4618 / FGSC 9003</strain>
    </source>
</reference>
<evidence type="ECO:0000313" key="11">
    <source>
        <dbReference type="Proteomes" id="UP000001861"/>
    </source>
</evidence>
<keyword evidence="7" id="KW-0687">Ribonucleoprotein</keyword>
<evidence type="ECO:0000313" key="10">
    <source>
        <dbReference type="EMBL" id="EFI28383.1"/>
    </source>
</evidence>
<keyword evidence="6 8" id="KW-0408">Iron</keyword>
<dbReference type="KEGG" id="cci:CC1G_13917"/>
<dbReference type="VEuPathDB" id="FungiDB:CC1G_13917"/>
<dbReference type="GO" id="GO:0003735">
    <property type="term" value="F:structural constituent of ribosome"/>
    <property type="evidence" value="ECO:0007669"/>
    <property type="project" value="InterPro"/>
</dbReference>
<dbReference type="GO" id="GO:0051213">
    <property type="term" value="F:dioxygenase activity"/>
    <property type="evidence" value="ECO:0007669"/>
    <property type="project" value="UniProtKB-KW"/>
</dbReference>
<dbReference type="RefSeq" id="XP_002911877.1">
    <property type="nucleotide sequence ID" value="XM_002911831.1"/>
</dbReference>
<dbReference type="HOGENOM" id="CLU_029471_1_0_1"/>
<dbReference type="Gene3D" id="2.60.120.590">
    <property type="entry name" value="Alpha-ketoglutarate-dependent dioxygenase AlkB-like"/>
    <property type="match status" value="1"/>
</dbReference>